<organism evidence="8 9">
    <name type="scientific">Candidula unifasciata</name>
    <dbReference type="NCBI Taxonomy" id="100452"/>
    <lineage>
        <taxon>Eukaryota</taxon>
        <taxon>Metazoa</taxon>
        <taxon>Spiralia</taxon>
        <taxon>Lophotrochozoa</taxon>
        <taxon>Mollusca</taxon>
        <taxon>Gastropoda</taxon>
        <taxon>Heterobranchia</taxon>
        <taxon>Euthyneura</taxon>
        <taxon>Panpulmonata</taxon>
        <taxon>Eupulmonata</taxon>
        <taxon>Stylommatophora</taxon>
        <taxon>Helicina</taxon>
        <taxon>Helicoidea</taxon>
        <taxon>Geomitridae</taxon>
        <taxon>Candidula</taxon>
    </lineage>
</organism>
<evidence type="ECO:0000256" key="2">
    <source>
        <dbReference type="ARBA" id="ARBA00022723"/>
    </source>
</evidence>
<dbReference type="PROSITE" id="PS00080">
    <property type="entry name" value="MULTICOPPER_OXIDASE2"/>
    <property type="match status" value="1"/>
</dbReference>
<dbReference type="InterPro" id="IPR008972">
    <property type="entry name" value="Cupredoxin"/>
</dbReference>
<evidence type="ECO:0008006" key="10">
    <source>
        <dbReference type="Google" id="ProtNLM"/>
    </source>
</evidence>
<dbReference type="GO" id="GO:0005886">
    <property type="term" value="C:plasma membrane"/>
    <property type="evidence" value="ECO:0007669"/>
    <property type="project" value="TreeGrafter"/>
</dbReference>
<keyword evidence="5" id="KW-0812">Transmembrane</keyword>
<dbReference type="InterPro" id="IPR002355">
    <property type="entry name" value="Cu_oxidase_Cu_BS"/>
</dbReference>
<dbReference type="CDD" id="cd13905">
    <property type="entry name" value="CuRO_3_tcLLC2_insect_like"/>
    <property type="match status" value="1"/>
</dbReference>
<dbReference type="Proteomes" id="UP000678393">
    <property type="component" value="Unassembled WGS sequence"/>
</dbReference>
<keyword evidence="4" id="KW-0186">Copper</keyword>
<dbReference type="GO" id="GO:0005507">
    <property type="term" value="F:copper ion binding"/>
    <property type="evidence" value="ECO:0007669"/>
    <property type="project" value="InterPro"/>
</dbReference>
<dbReference type="OrthoDB" id="2121828at2759"/>
<dbReference type="PANTHER" id="PTHR11709">
    <property type="entry name" value="MULTI-COPPER OXIDASE"/>
    <property type="match status" value="1"/>
</dbReference>
<keyword evidence="2" id="KW-0479">Metal-binding</keyword>
<evidence type="ECO:0000256" key="3">
    <source>
        <dbReference type="ARBA" id="ARBA00023002"/>
    </source>
</evidence>
<keyword evidence="5" id="KW-1133">Transmembrane helix</keyword>
<dbReference type="GO" id="GO:0006826">
    <property type="term" value="P:iron ion transport"/>
    <property type="evidence" value="ECO:0007669"/>
    <property type="project" value="TreeGrafter"/>
</dbReference>
<evidence type="ECO:0000313" key="9">
    <source>
        <dbReference type="Proteomes" id="UP000678393"/>
    </source>
</evidence>
<gene>
    <name evidence="8" type="ORF">CUNI_LOCUS3875</name>
</gene>
<evidence type="ECO:0000256" key="4">
    <source>
        <dbReference type="ARBA" id="ARBA00023008"/>
    </source>
</evidence>
<reference evidence="8" key="1">
    <citation type="submission" date="2021-04" db="EMBL/GenBank/DDBJ databases">
        <authorList>
            <consortium name="Molecular Ecology Group"/>
        </authorList>
    </citation>
    <scope>NUCLEOTIDE SEQUENCE</scope>
</reference>
<dbReference type="EMBL" id="CAJHNH020000535">
    <property type="protein sequence ID" value="CAG5118317.1"/>
    <property type="molecule type" value="Genomic_DNA"/>
</dbReference>
<evidence type="ECO:0000256" key="1">
    <source>
        <dbReference type="ARBA" id="ARBA00010609"/>
    </source>
</evidence>
<evidence type="ECO:0000256" key="5">
    <source>
        <dbReference type="SAM" id="Phobius"/>
    </source>
</evidence>
<dbReference type="GO" id="GO:0016491">
    <property type="term" value="F:oxidoreductase activity"/>
    <property type="evidence" value="ECO:0007669"/>
    <property type="project" value="UniProtKB-KW"/>
</dbReference>
<feature type="domain" description="Plastocyanin-like" evidence="6">
    <location>
        <begin position="49"/>
        <end position="194"/>
    </location>
</feature>
<evidence type="ECO:0000259" key="6">
    <source>
        <dbReference type="Pfam" id="PF00394"/>
    </source>
</evidence>
<comment type="caution">
    <text evidence="8">The sequence shown here is derived from an EMBL/GenBank/DDBJ whole genome shotgun (WGS) entry which is preliminary data.</text>
</comment>
<dbReference type="Pfam" id="PF07731">
    <property type="entry name" value="Cu-oxidase_2"/>
    <property type="match status" value="1"/>
</dbReference>
<dbReference type="InterPro" id="IPR011706">
    <property type="entry name" value="Cu-oxidase_C"/>
</dbReference>
<feature type="non-terminal residue" evidence="8">
    <location>
        <position position="1"/>
    </location>
</feature>
<keyword evidence="5" id="KW-0472">Membrane</keyword>
<evidence type="ECO:0000313" key="8">
    <source>
        <dbReference type="EMBL" id="CAG5118317.1"/>
    </source>
</evidence>
<dbReference type="Gene3D" id="2.60.40.420">
    <property type="entry name" value="Cupredoxins - blue copper proteins"/>
    <property type="match status" value="3"/>
</dbReference>
<proteinExistence type="inferred from homology"/>
<keyword evidence="3" id="KW-0560">Oxidoreductase</keyword>
<dbReference type="InterPro" id="IPR045087">
    <property type="entry name" value="Cu-oxidase_fam"/>
</dbReference>
<sequence length="511" mass="57246">FRASDPGTHFWHSHSSLQRSDGFFGGLVIRLPPELDPHRHLYDYDLSEHSILLIDWGERTSAETFAFDFHGGSASSPTTVLVNGLGTSEKGPDMPFPVFKVKAGKRYRFRFAYNGISNCPLHVSVDGHSLMMIATDGRNFEPVEVDAFFIFSGERYDFVLKTKQGVKDNFWIRFKGHGRCTGYLIQAAILSYEGTSDRKPEGKVTYSNTVETDSQRVSASKLPDERFNPPVQNLSTEKPRTVRPNNHQLNYISSYLPPSPPLSQLEDIPQVFRFMLQFPSLGAFCNNKTVAEDCSQVLCQCVHLLNFDLGDIVEFVLVSFTNTVVHPMHMHGHSFRVVAMRSFYHDLTVESVKSMDRKGKIHRRTSKAPYKDTLAVHAQAVTIIRFRANNPGFWFFHCHIEFHAELGMAMILQEGQGREIPRPPKGFPTCGSWTPHHVKTVLVKEQQGAADAETSTGSYGTILGVLIGVIGSAVIIIVVLFLVFRGRCGDKQSVLFSPIKGGNSIRYNSLS</sequence>
<dbReference type="PANTHER" id="PTHR11709:SF394">
    <property type="entry name" value="FI03373P-RELATED"/>
    <property type="match status" value="1"/>
</dbReference>
<name>A0A8S3YME8_9EUPU</name>
<accession>A0A8S3YME8</accession>
<dbReference type="CDD" id="cd13884">
    <property type="entry name" value="CuRO_2_tcLCC_insect_like"/>
    <property type="match status" value="1"/>
</dbReference>
<dbReference type="SUPFAM" id="SSF49503">
    <property type="entry name" value="Cupredoxins"/>
    <property type="match status" value="3"/>
</dbReference>
<comment type="similarity">
    <text evidence="1">Belongs to the multicopper oxidase family.</text>
</comment>
<protein>
    <recommendedName>
        <fullName evidence="10">Laccase</fullName>
    </recommendedName>
</protein>
<evidence type="ECO:0000259" key="7">
    <source>
        <dbReference type="Pfam" id="PF07731"/>
    </source>
</evidence>
<feature type="domain" description="Plastocyanin-like" evidence="7">
    <location>
        <begin position="294"/>
        <end position="415"/>
    </location>
</feature>
<dbReference type="AlphaFoldDB" id="A0A8S3YME8"/>
<dbReference type="InterPro" id="IPR001117">
    <property type="entry name" value="Cu-oxidase_2nd"/>
</dbReference>
<dbReference type="Pfam" id="PF00394">
    <property type="entry name" value="Cu-oxidase"/>
    <property type="match status" value="1"/>
</dbReference>
<dbReference type="FunFam" id="2.60.40.420:FF:000045">
    <property type="entry name" value="Laccase 2"/>
    <property type="match status" value="1"/>
</dbReference>
<feature type="transmembrane region" description="Helical" evidence="5">
    <location>
        <begin position="462"/>
        <end position="484"/>
    </location>
</feature>
<keyword evidence="9" id="KW-1185">Reference proteome</keyword>